<proteinExistence type="predicted"/>
<evidence type="ECO:0000313" key="3">
    <source>
        <dbReference type="EMBL" id="SES20034.1"/>
    </source>
</evidence>
<dbReference type="RefSeq" id="WP_177174342.1">
    <property type="nucleotide sequence ID" value="NZ_FOGT01000010.1"/>
</dbReference>
<dbReference type="PROSITE" id="PS51257">
    <property type="entry name" value="PROKAR_LIPOPROTEIN"/>
    <property type="match status" value="1"/>
</dbReference>
<protein>
    <submittedName>
        <fullName evidence="3">Uncharacterized protein</fullName>
    </submittedName>
</protein>
<name>A0A1H9VEZ5_9BACI</name>
<feature type="region of interest" description="Disordered" evidence="1">
    <location>
        <begin position="28"/>
        <end position="55"/>
    </location>
</feature>
<feature type="signal peptide" evidence="2">
    <location>
        <begin position="1"/>
        <end position="20"/>
    </location>
</feature>
<accession>A0A1H9VEZ5</accession>
<organism evidence="3 4">
    <name type="scientific">Salipaludibacillus aurantiacus</name>
    <dbReference type="NCBI Taxonomy" id="1601833"/>
    <lineage>
        <taxon>Bacteria</taxon>
        <taxon>Bacillati</taxon>
        <taxon>Bacillota</taxon>
        <taxon>Bacilli</taxon>
        <taxon>Bacillales</taxon>
        <taxon>Bacillaceae</taxon>
    </lineage>
</organism>
<evidence type="ECO:0000313" key="4">
    <source>
        <dbReference type="Proteomes" id="UP000198571"/>
    </source>
</evidence>
<dbReference type="EMBL" id="FOGT01000010">
    <property type="protein sequence ID" value="SES20034.1"/>
    <property type="molecule type" value="Genomic_DNA"/>
</dbReference>
<reference evidence="4" key="1">
    <citation type="submission" date="2016-10" db="EMBL/GenBank/DDBJ databases">
        <authorList>
            <person name="Varghese N."/>
            <person name="Submissions S."/>
        </authorList>
    </citation>
    <scope>NUCLEOTIDE SEQUENCE [LARGE SCALE GENOMIC DNA]</scope>
    <source>
        <strain evidence="4">S9</strain>
    </source>
</reference>
<dbReference type="Proteomes" id="UP000198571">
    <property type="component" value="Unassembled WGS sequence"/>
</dbReference>
<dbReference type="AlphaFoldDB" id="A0A1H9VEZ5"/>
<evidence type="ECO:0000256" key="2">
    <source>
        <dbReference type="SAM" id="SignalP"/>
    </source>
</evidence>
<gene>
    <name evidence="3" type="ORF">SAMN05518684_110138</name>
</gene>
<dbReference type="STRING" id="1601833.SAMN05518684_110138"/>
<keyword evidence="2" id="KW-0732">Signal</keyword>
<feature type="chain" id="PRO_5038622321" evidence="2">
    <location>
        <begin position="21"/>
        <end position="55"/>
    </location>
</feature>
<evidence type="ECO:0000256" key="1">
    <source>
        <dbReference type="SAM" id="MobiDB-lite"/>
    </source>
</evidence>
<keyword evidence="4" id="KW-1185">Reference proteome</keyword>
<sequence>MKKKLMLTALSSVLTLGVLGACGDMENNDGLNDNGGVEDNGGMNDDGMGNDNGDM</sequence>